<dbReference type="EMBL" id="CM000853">
    <property type="protein sequence ID" value="KRG93058.1"/>
    <property type="molecule type" value="Genomic_DNA"/>
</dbReference>
<reference evidence="2 3" key="1">
    <citation type="journal article" date="2010" name="Nature">
        <title>Genome sequence of the palaeopolyploid soybean.</title>
        <authorList>
            <person name="Schmutz J."/>
            <person name="Cannon S.B."/>
            <person name="Schlueter J."/>
            <person name="Ma J."/>
            <person name="Mitros T."/>
            <person name="Nelson W."/>
            <person name="Hyten D.L."/>
            <person name="Song Q."/>
            <person name="Thelen J.J."/>
            <person name="Cheng J."/>
            <person name="Xu D."/>
            <person name="Hellsten U."/>
            <person name="May G.D."/>
            <person name="Yu Y."/>
            <person name="Sakurai T."/>
            <person name="Umezawa T."/>
            <person name="Bhattacharyya M.K."/>
            <person name="Sandhu D."/>
            <person name="Valliyodan B."/>
            <person name="Lindquist E."/>
            <person name="Peto M."/>
            <person name="Grant D."/>
            <person name="Shu S."/>
            <person name="Goodstein D."/>
            <person name="Barry K."/>
            <person name="Futrell-Griggs M."/>
            <person name="Abernathy B."/>
            <person name="Du J."/>
            <person name="Tian Z."/>
            <person name="Zhu L."/>
            <person name="Gill N."/>
            <person name="Joshi T."/>
            <person name="Libault M."/>
            <person name="Sethuraman A."/>
            <person name="Zhang X.-C."/>
            <person name="Shinozaki K."/>
            <person name="Nguyen H.T."/>
            <person name="Wing R.A."/>
            <person name="Cregan P."/>
            <person name="Specht J."/>
            <person name="Grimwood J."/>
            <person name="Rokhsar D."/>
            <person name="Stacey G."/>
            <person name="Shoemaker R.C."/>
            <person name="Jackson S.A."/>
        </authorList>
    </citation>
    <scope>NUCLEOTIDE SEQUENCE</scope>
    <source>
        <strain evidence="3">cv. Williams 82</strain>
        <tissue evidence="2">Callus</tissue>
    </source>
</reference>
<dbReference type="InParanoid" id="A0A0R0EPH8"/>
<evidence type="ECO:0000256" key="1">
    <source>
        <dbReference type="SAM" id="MobiDB-lite"/>
    </source>
</evidence>
<dbReference type="Gramene" id="KRG93058">
    <property type="protein sequence ID" value="KRG93058"/>
    <property type="gene ID" value="GLYMA_20G246000"/>
</dbReference>
<reference evidence="2" key="3">
    <citation type="submission" date="2018-07" db="EMBL/GenBank/DDBJ databases">
        <title>WGS assembly of Glycine max.</title>
        <authorList>
            <person name="Schmutz J."/>
            <person name="Cannon S."/>
            <person name="Schlueter J."/>
            <person name="Ma J."/>
            <person name="Mitros T."/>
            <person name="Nelson W."/>
            <person name="Hyten D."/>
            <person name="Song Q."/>
            <person name="Thelen J."/>
            <person name="Cheng J."/>
            <person name="Xu D."/>
            <person name="Hellsten U."/>
            <person name="May G."/>
            <person name="Yu Y."/>
            <person name="Sakurai T."/>
            <person name="Umezawa T."/>
            <person name="Bhattacharyya M."/>
            <person name="Sandhu D."/>
            <person name="Valliyodan B."/>
            <person name="Lindquist E."/>
            <person name="Peto M."/>
            <person name="Grant D."/>
            <person name="Shu S."/>
            <person name="Goodstein D."/>
            <person name="Barry K."/>
            <person name="Futrell-Griggs M."/>
            <person name="Abernathy B."/>
            <person name="Du J."/>
            <person name="Tian Z."/>
            <person name="Zhu L."/>
            <person name="Gill N."/>
            <person name="Joshi T."/>
            <person name="Libault M."/>
            <person name="Sethuraman A."/>
            <person name="Zhang X."/>
            <person name="Shinozaki K."/>
            <person name="Nguyen H."/>
            <person name="Wing R."/>
            <person name="Cregan P."/>
            <person name="Specht J."/>
            <person name="Grimwood J."/>
            <person name="Rokhsar D."/>
            <person name="Stacey G."/>
            <person name="Shoemaker R."/>
            <person name="Jackson S."/>
        </authorList>
    </citation>
    <scope>NUCLEOTIDE SEQUENCE</scope>
    <source>
        <tissue evidence="2">Callus</tissue>
    </source>
</reference>
<keyword evidence="4" id="KW-1185">Reference proteome</keyword>
<dbReference type="Proteomes" id="UP000008827">
    <property type="component" value="Chromosome 20"/>
</dbReference>
<dbReference type="AlphaFoldDB" id="A0A0R0EPH8"/>
<feature type="region of interest" description="Disordered" evidence="1">
    <location>
        <begin position="50"/>
        <end position="89"/>
    </location>
</feature>
<name>A0A0R0EPH8_SOYBN</name>
<protein>
    <submittedName>
        <fullName evidence="2 3">Uncharacterized protein</fullName>
    </submittedName>
</protein>
<reference evidence="3" key="2">
    <citation type="submission" date="2018-02" db="UniProtKB">
        <authorList>
            <consortium name="EnsemblPlants"/>
        </authorList>
    </citation>
    <scope>IDENTIFICATION</scope>
    <source>
        <strain evidence="3">Williams 82</strain>
    </source>
</reference>
<evidence type="ECO:0000313" key="4">
    <source>
        <dbReference type="Proteomes" id="UP000008827"/>
    </source>
</evidence>
<evidence type="ECO:0000313" key="2">
    <source>
        <dbReference type="EMBL" id="KRG93058.1"/>
    </source>
</evidence>
<feature type="region of interest" description="Disordered" evidence="1">
    <location>
        <begin position="1"/>
        <end position="20"/>
    </location>
</feature>
<evidence type="ECO:0000313" key="3">
    <source>
        <dbReference type="EnsemblPlants" id="KRG93058"/>
    </source>
</evidence>
<proteinExistence type="predicted"/>
<organism evidence="2">
    <name type="scientific">Glycine max</name>
    <name type="common">Soybean</name>
    <name type="synonym">Glycine hispida</name>
    <dbReference type="NCBI Taxonomy" id="3847"/>
    <lineage>
        <taxon>Eukaryota</taxon>
        <taxon>Viridiplantae</taxon>
        <taxon>Streptophyta</taxon>
        <taxon>Embryophyta</taxon>
        <taxon>Tracheophyta</taxon>
        <taxon>Spermatophyta</taxon>
        <taxon>Magnoliopsida</taxon>
        <taxon>eudicotyledons</taxon>
        <taxon>Gunneridae</taxon>
        <taxon>Pentapetalae</taxon>
        <taxon>rosids</taxon>
        <taxon>fabids</taxon>
        <taxon>Fabales</taxon>
        <taxon>Fabaceae</taxon>
        <taxon>Papilionoideae</taxon>
        <taxon>50 kb inversion clade</taxon>
        <taxon>NPAAA clade</taxon>
        <taxon>indigoferoid/millettioid clade</taxon>
        <taxon>Phaseoleae</taxon>
        <taxon>Glycine</taxon>
        <taxon>Glycine subgen. Soja</taxon>
    </lineage>
</organism>
<dbReference type="EnsemblPlants" id="KRG93058">
    <property type="protein sequence ID" value="KRG93058"/>
    <property type="gene ID" value="GLYMA_20G246000"/>
</dbReference>
<gene>
    <name evidence="2" type="ORF">GLYMA_20G246000</name>
</gene>
<sequence>MSNSHAVTSPSSASGRATTSFPCMRVSLTRSKVLRSASVVKDVVVVGHVVGEGGGGRKTKADDGGDDCGTTAVDRGDSDNESEGEQQMVQRKKIQCAVCSTIVETR</sequence>
<accession>A0A0R0EPH8</accession>